<protein>
    <submittedName>
        <fullName evidence="2">Uncharacterized protein</fullName>
    </submittedName>
</protein>
<dbReference type="EMBL" id="GEBQ01019612">
    <property type="protein sequence ID" value="JAT20365.1"/>
    <property type="molecule type" value="Transcribed_RNA"/>
</dbReference>
<feature type="region of interest" description="Disordered" evidence="1">
    <location>
        <begin position="1"/>
        <end position="26"/>
    </location>
</feature>
<evidence type="ECO:0000256" key="1">
    <source>
        <dbReference type="SAM" id="MobiDB-lite"/>
    </source>
</evidence>
<accession>A0A1B6L9Q4</accession>
<proteinExistence type="predicted"/>
<reference evidence="2" key="1">
    <citation type="submission" date="2015-11" db="EMBL/GenBank/DDBJ databases">
        <title>De novo transcriptome assembly of four potential Pierce s Disease insect vectors from Arizona vineyards.</title>
        <authorList>
            <person name="Tassone E.E."/>
        </authorList>
    </citation>
    <scope>NUCLEOTIDE SEQUENCE</scope>
</reference>
<gene>
    <name evidence="2" type="ORF">g.25105</name>
</gene>
<organism evidence="2">
    <name type="scientific">Graphocephala atropunctata</name>
    <dbReference type="NCBI Taxonomy" id="36148"/>
    <lineage>
        <taxon>Eukaryota</taxon>
        <taxon>Metazoa</taxon>
        <taxon>Ecdysozoa</taxon>
        <taxon>Arthropoda</taxon>
        <taxon>Hexapoda</taxon>
        <taxon>Insecta</taxon>
        <taxon>Pterygota</taxon>
        <taxon>Neoptera</taxon>
        <taxon>Paraneoptera</taxon>
        <taxon>Hemiptera</taxon>
        <taxon>Auchenorrhyncha</taxon>
        <taxon>Membracoidea</taxon>
        <taxon>Cicadellidae</taxon>
        <taxon>Cicadellinae</taxon>
        <taxon>Cicadellini</taxon>
        <taxon>Graphocephala</taxon>
    </lineage>
</organism>
<name>A0A1B6L9Q4_9HEMI</name>
<feature type="non-terminal residue" evidence="2">
    <location>
        <position position="1"/>
    </location>
</feature>
<sequence>DLFDKNKMGIGQDVREPNSTPVENGDSLDIYKLDVTKPNSSCVKYGDLFAQSERSHKPLSVDESAITDKNYSKKENKTCAEQTKLIFPKIKFTFQLKSKANQCNDISSKKLKVKLEKKQKNQTNEICQLQRKLKRTSPNGTNAVSKIDHYFSPIMRNLTTNESDTASCPEIKNRESHCRSKQSVIMDNVDLVNASHYLKNTEKRPLSEVNCNIITKMC</sequence>
<evidence type="ECO:0000313" key="2">
    <source>
        <dbReference type="EMBL" id="JAT20365.1"/>
    </source>
</evidence>
<dbReference type="AlphaFoldDB" id="A0A1B6L9Q4"/>